<evidence type="ECO:0000256" key="1">
    <source>
        <dbReference type="SAM" id="MobiDB-lite"/>
    </source>
</evidence>
<feature type="compositionally biased region" description="Basic and acidic residues" evidence="1">
    <location>
        <begin position="70"/>
        <end position="79"/>
    </location>
</feature>
<proteinExistence type="predicted"/>
<dbReference type="EMBL" id="VSRR010010814">
    <property type="protein sequence ID" value="MPC52356.1"/>
    <property type="molecule type" value="Genomic_DNA"/>
</dbReference>
<comment type="caution">
    <text evidence="2">The sequence shown here is derived from an EMBL/GenBank/DDBJ whole genome shotgun (WGS) entry which is preliminary data.</text>
</comment>
<evidence type="ECO:0000313" key="3">
    <source>
        <dbReference type="Proteomes" id="UP000324222"/>
    </source>
</evidence>
<name>A0A5B7G3T8_PORTR</name>
<dbReference type="Proteomes" id="UP000324222">
    <property type="component" value="Unassembled WGS sequence"/>
</dbReference>
<dbReference type="AlphaFoldDB" id="A0A5B7G3T8"/>
<reference evidence="2 3" key="1">
    <citation type="submission" date="2019-05" db="EMBL/GenBank/DDBJ databases">
        <title>Another draft genome of Portunus trituberculatus and its Hox gene families provides insights of decapod evolution.</title>
        <authorList>
            <person name="Jeong J.-H."/>
            <person name="Song I."/>
            <person name="Kim S."/>
            <person name="Choi T."/>
            <person name="Kim D."/>
            <person name="Ryu S."/>
            <person name="Kim W."/>
        </authorList>
    </citation>
    <scope>NUCLEOTIDE SEQUENCE [LARGE SCALE GENOMIC DNA]</scope>
    <source>
        <tissue evidence="2">Muscle</tissue>
    </source>
</reference>
<gene>
    <name evidence="2" type="ORF">E2C01_046224</name>
</gene>
<feature type="region of interest" description="Disordered" evidence="1">
    <location>
        <begin position="44"/>
        <end position="81"/>
    </location>
</feature>
<keyword evidence="3" id="KW-1185">Reference proteome</keyword>
<sequence length="123" mass="13583">MIKQKEGEAQISEEVFARSRSALVYYATCKFTYSHNSLEVRGQSDLHEGAAEGGEGGEVEGDETAGGRGQTERQQDSTWHDTISIQSYWENVREVITEAGHGENNKLMVKIDREDVTGSGVVM</sequence>
<accession>A0A5B7G3T8</accession>
<organism evidence="2 3">
    <name type="scientific">Portunus trituberculatus</name>
    <name type="common">Swimming crab</name>
    <name type="synonym">Neptunus trituberculatus</name>
    <dbReference type="NCBI Taxonomy" id="210409"/>
    <lineage>
        <taxon>Eukaryota</taxon>
        <taxon>Metazoa</taxon>
        <taxon>Ecdysozoa</taxon>
        <taxon>Arthropoda</taxon>
        <taxon>Crustacea</taxon>
        <taxon>Multicrustacea</taxon>
        <taxon>Malacostraca</taxon>
        <taxon>Eumalacostraca</taxon>
        <taxon>Eucarida</taxon>
        <taxon>Decapoda</taxon>
        <taxon>Pleocyemata</taxon>
        <taxon>Brachyura</taxon>
        <taxon>Eubrachyura</taxon>
        <taxon>Portunoidea</taxon>
        <taxon>Portunidae</taxon>
        <taxon>Portuninae</taxon>
        <taxon>Portunus</taxon>
    </lineage>
</organism>
<protein>
    <submittedName>
        <fullName evidence="2">Uncharacterized protein</fullName>
    </submittedName>
</protein>
<evidence type="ECO:0000313" key="2">
    <source>
        <dbReference type="EMBL" id="MPC52356.1"/>
    </source>
</evidence>